<evidence type="ECO:0000313" key="8">
    <source>
        <dbReference type="Proteomes" id="UP000614490"/>
    </source>
</evidence>
<dbReference type="Pfam" id="PF04542">
    <property type="entry name" value="Sigma70_r2"/>
    <property type="match status" value="1"/>
</dbReference>
<dbReference type="InterPro" id="IPR013249">
    <property type="entry name" value="RNA_pol_sigma70_r4_t2"/>
</dbReference>
<dbReference type="NCBIfam" id="TIGR02937">
    <property type="entry name" value="sigma70-ECF"/>
    <property type="match status" value="1"/>
</dbReference>
<dbReference type="PANTHER" id="PTHR43133:SF60">
    <property type="entry name" value="RNA POLYMERASE SIGMA FACTOR SIGV"/>
    <property type="match status" value="1"/>
</dbReference>
<dbReference type="CDD" id="cd06171">
    <property type="entry name" value="Sigma70_r4"/>
    <property type="match status" value="1"/>
</dbReference>
<dbReference type="RefSeq" id="WP_197317117.1">
    <property type="nucleotide sequence ID" value="NZ_JADZSC010000002.1"/>
</dbReference>
<evidence type="ECO:0000256" key="3">
    <source>
        <dbReference type="ARBA" id="ARBA00023082"/>
    </source>
</evidence>
<dbReference type="SUPFAM" id="SSF88946">
    <property type="entry name" value="Sigma2 domain of RNA polymerase sigma factors"/>
    <property type="match status" value="1"/>
</dbReference>
<evidence type="ECO:0000313" key="7">
    <source>
        <dbReference type="EMBL" id="MBH0230485.1"/>
    </source>
</evidence>
<dbReference type="Pfam" id="PF08281">
    <property type="entry name" value="Sigma70_r4_2"/>
    <property type="match status" value="1"/>
</dbReference>
<dbReference type="InterPro" id="IPR013325">
    <property type="entry name" value="RNA_pol_sigma_r2"/>
</dbReference>
<dbReference type="InterPro" id="IPR036388">
    <property type="entry name" value="WH-like_DNA-bd_sf"/>
</dbReference>
<evidence type="ECO:0000256" key="2">
    <source>
        <dbReference type="ARBA" id="ARBA00023015"/>
    </source>
</evidence>
<feature type="domain" description="RNA polymerase sigma factor 70 region 4 type 2" evidence="6">
    <location>
        <begin position="116"/>
        <end position="168"/>
    </location>
</feature>
<organism evidence="7 8">
    <name type="scientific">Halobacillus yeomjeoni</name>
    <dbReference type="NCBI Taxonomy" id="311194"/>
    <lineage>
        <taxon>Bacteria</taxon>
        <taxon>Bacillati</taxon>
        <taxon>Bacillota</taxon>
        <taxon>Bacilli</taxon>
        <taxon>Bacillales</taxon>
        <taxon>Bacillaceae</taxon>
        <taxon>Halobacillus</taxon>
    </lineage>
</organism>
<accession>A0A931HW17</accession>
<protein>
    <submittedName>
        <fullName evidence="7">Sigma-70 family RNA polymerase sigma factor</fullName>
    </submittedName>
</protein>
<comment type="similarity">
    <text evidence="1">Belongs to the sigma-70 factor family. ECF subfamily.</text>
</comment>
<dbReference type="SUPFAM" id="SSF88659">
    <property type="entry name" value="Sigma3 and sigma4 domains of RNA polymerase sigma factors"/>
    <property type="match status" value="1"/>
</dbReference>
<gene>
    <name evidence="7" type="ORF">H0267_09705</name>
</gene>
<evidence type="ECO:0000256" key="4">
    <source>
        <dbReference type="ARBA" id="ARBA00023163"/>
    </source>
</evidence>
<dbReference type="InterPro" id="IPR014284">
    <property type="entry name" value="RNA_pol_sigma-70_dom"/>
</dbReference>
<dbReference type="GO" id="GO:0016987">
    <property type="term" value="F:sigma factor activity"/>
    <property type="evidence" value="ECO:0007669"/>
    <property type="project" value="UniProtKB-KW"/>
</dbReference>
<dbReference type="PANTHER" id="PTHR43133">
    <property type="entry name" value="RNA POLYMERASE ECF-TYPE SIGMA FACTO"/>
    <property type="match status" value="1"/>
</dbReference>
<evidence type="ECO:0000259" key="5">
    <source>
        <dbReference type="Pfam" id="PF04542"/>
    </source>
</evidence>
<sequence length="180" mass="21622">MTEHLSNKESFTRDQAIEYIMFHYGEMMKRTIYTYVKNFHTTDDIFQEVLILIYRKWDQYDGRAHLKTWVTRIAINRSKDYLRSPLHRIKLMKDQWLDQKDDRHTEGEIIKKEKWDEIAEAILDLPIKYREVMILTVQQGLSQKEIAEVTGAPLSTIKTRMQRARKMLKKRVSEGEWTLG</sequence>
<evidence type="ECO:0000256" key="1">
    <source>
        <dbReference type="ARBA" id="ARBA00010641"/>
    </source>
</evidence>
<dbReference type="GO" id="GO:0003677">
    <property type="term" value="F:DNA binding"/>
    <property type="evidence" value="ECO:0007669"/>
    <property type="project" value="InterPro"/>
</dbReference>
<dbReference type="InterPro" id="IPR007627">
    <property type="entry name" value="RNA_pol_sigma70_r2"/>
</dbReference>
<dbReference type="EMBL" id="JADZSC010000002">
    <property type="protein sequence ID" value="MBH0230485.1"/>
    <property type="molecule type" value="Genomic_DNA"/>
</dbReference>
<dbReference type="GO" id="GO:0006352">
    <property type="term" value="P:DNA-templated transcription initiation"/>
    <property type="evidence" value="ECO:0007669"/>
    <property type="project" value="InterPro"/>
</dbReference>
<keyword evidence="2" id="KW-0805">Transcription regulation</keyword>
<evidence type="ECO:0000259" key="6">
    <source>
        <dbReference type="Pfam" id="PF08281"/>
    </source>
</evidence>
<proteinExistence type="inferred from homology"/>
<feature type="domain" description="RNA polymerase sigma-70 region 2" evidence="5">
    <location>
        <begin position="23"/>
        <end position="84"/>
    </location>
</feature>
<keyword evidence="8" id="KW-1185">Reference proteome</keyword>
<dbReference type="AlphaFoldDB" id="A0A931HW17"/>
<dbReference type="InterPro" id="IPR013324">
    <property type="entry name" value="RNA_pol_sigma_r3/r4-like"/>
</dbReference>
<keyword evidence="3" id="KW-0731">Sigma factor</keyword>
<reference evidence="7 8" key="1">
    <citation type="journal article" date="2005" name="Int. J. Syst. Evol. Microbiol.">
        <title>Halobacillus yeomjeoni sp. nov., isolated from a marine solar saltern in Korea.</title>
        <authorList>
            <person name="Yoon J.H."/>
            <person name="Kang S.J."/>
            <person name="Lee C.H."/>
            <person name="Oh H.W."/>
            <person name="Oh T.K."/>
        </authorList>
    </citation>
    <scope>NUCLEOTIDE SEQUENCE [LARGE SCALE GENOMIC DNA]</scope>
    <source>
        <strain evidence="7 8">KCTC 3957</strain>
    </source>
</reference>
<dbReference type="Gene3D" id="1.10.1740.10">
    <property type="match status" value="1"/>
</dbReference>
<comment type="caution">
    <text evidence="7">The sequence shown here is derived from an EMBL/GenBank/DDBJ whole genome shotgun (WGS) entry which is preliminary data.</text>
</comment>
<dbReference type="InterPro" id="IPR039425">
    <property type="entry name" value="RNA_pol_sigma-70-like"/>
</dbReference>
<dbReference type="Gene3D" id="1.10.10.10">
    <property type="entry name" value="Winged helix-like DNA-binding domain superfamily/Winged helix DNA-binding domain"/>
    <property type="match status" value="1"/>
</dbReference>
<keyword evidence="4" id="KW-0804">Transcription</keyword>
<name>A0A931HW17_9BACI</name>
<dbReference type="Proteomes" id="UP000614490">
    <property type="component" value="Unassembled WGS sequence"/>
</dbReference>